<dbReference type="InterPro" id="IPR017896">
    <property type="entry name" value="4Fe4S_Fe-S-bd"/>
</dbReference>
<proteinExistence type="inferred from homology"/>
<dbReference type="PROSITE" id="PS00198">
    <property type="entry name" value="4FE4S_FER_1"/>
    <property type="match status" value="1"/>
</dbReference>
<dbReference type="InterPro" id="IPR006137">
    <property type="entry name" value="NADH_UbQ_OxRdtase-like_20kDa"/>
</dbReference>
<keyword evidence="9" id="KW-0456">Lyase</keyword>
<dbReference type="RefSeq" id="WP_021167283.1">
    <property type="nucleotide sequence ID" value="NZ_CTRP01000010.1"/>
</dbReference>
<comment type="similarity">
    <text evidence="3">Belongs to the FrhG family.</text>
</comment>
<evidence type="ECO:0000256" key="1">
    <source>
        <dbReference type="ARBA" id="ARBA00001966"/>
    </source>
</evidence>
<accession>A0A0U1KYS6</accession>
<evidence type="ECO:0000256" key="4">
    <source>
        <dbReference type="ARBA" id="ARBA00022485"/>
    </source>
</evidence>
<dbReference type="SUPFAM" id="SSF56770">
    <property type="entry name" value="HydA/Nqo6-like"/>
    <property type="match status" value="1"/>
</dbReference>
<keyword evidence="7" id="KW-0411">Iron-sulfur</keyword>
<evidence type="ECO:0000259" key="8">
    <source>
        <dbReference type="PROSITE" id="PS51379"/>
    </source>
</evidence>
<dbReference type="EMBL" id="CTRP01000010">
    <property type="protein sequence ID" value="CQR72570.1"/>
    <property type="molecule type" value="Genomic_DNA"/>
</dbReference>
<name>A0A0U1KYS6_9FIRM</name>
<evidence type="ECO:0000256" key="6">
    <source>
        <dbReference type="ARBA" id="ARBA00023004"/>
    </source>
</evidence>
<sequence length="239" mass="25964">MLNLLRKIIKTGCVTEPYDGGSVPPRFRGEVSWAESQCQDCHRCLGACPTGAIGFSNGKLIIDHFACIFCGQCVAACEHNAIAHTGEYRMAEMKNQLSGKIRSVLKRSLHIRHVDAGSCNACDWEMTALNNPIYDLQQYGIDFVPSPRHADMLMITGVVTRNLLQALTMTYEATPFPKLVMAVGACAASGKVFGNSYAICGAADTIVPVDIYVPGCPPRPAALIYGLLLALDRLKEARR</sequence>
<dbReference type="Pfam" id="PF13187">
    <property type="entry name" value="Fer4_9"/>
    <property type="match status" value="1"/>
</dbReference>
<reference evidence="10" key="1">
    <citation type="submission" date="2015-03" db="EMBL/GenBank/DDBJ databases">
        <authorList>
            <person name="Nijsse Bart"/>
        </authorList>
    </citation>
    <scope>NUCLEOTIDE SEQUENCE [LARGE SCALE GENOMIC DNA]</scope>
</reference>
<dbReference type="PANTHER" id="PTHR42989:SF1">
    <property type="entry name" value="FORMATE HYDROGENLYASE SUBUNIT 7-RELATED"/>
    <property type="match status" value="1"/>
</dbReference>
<keyword evidence="10" id="KW-1185">Reference proteome</keyword>
<evidence type="ECO:0000256" key="2">
    <source>
        <dbReference type="ARBA" id="ARBA00009173"/>
    </source>
</evidence>
<dbReference type="InterPro" id="IPR052375">
    <property type="entry name" value="Complex_I_20kDa-like"/>
</dbReference>
<dbReference type="InterPro" id="IPR017900">
    <property type="entry name" value="4Fe4S_Fe_S_CS"/>
</dbReference>
<keyword evidence="5" id="KW-0479">Metal-binding</keyword>
<dbReference type="Pfam" id="PF01058">
    <property type="entry name" value="Oxidored_q6"/>
    <property type="match status" value="1"/>
</dbReference>
<evidence type="ECO:0000256" key="7">
    <source>
        <dbReference type="ARBA" id="ARBA00023014"/>
    </source>
</evidence>
<dbReference type="PROSITE" id="PS51379">
    <property type="entry name" value="4FE4S_FER_2"/>
    <property type="match status" value="2"/>
</dbReference>
<dbReference type="PANTHER" id="PTHR42989">
    <property type="entry name" value="HYDROGENASE-4 COMPONENT I"/>
    <property type="match status" value="1"/>
</dbReference>
<feature type="domain" description="4Fe-4S ferredoxin-type" evidence="8">
    <location>
        <begin position="58"/>
        <end position="87"/>
    </location>
</feature>
<dbReference type="Proteomes" id="UP000049855">
    <property type="component" value="Unassembled WGS sequence"/>
</dbReference>
<organism evidence="9 10">
    <name type="scientific">Sporomusa ovata</name>
    <dbReference type="NCBI Taxonomy" id="2378"/>
    <lineage>
        <taxon>Bacteria</taxon>
        <taxon>Bacillati</taxon>
        <taxon>Bacillota</taxon>
        <taxon>Negativicutes</taxon>
        <taxon>Selenomonadales</taxon>
        <taxon>Sporomusaceae</taxon>
        <taxon>Sporomusa</taxon>
    </lineage>
</organism>
<dbReference type="SUPFAM" id="SSF54862">
    <property type="entry name" value="4Fe-4S ferredoxins"/>
    <property type="match status" value="1"/>
</dbReference>
<feature type="domain" description="4Fe-4S ferredoxin-type" evidence="8">
    <location>
        <begin position="29"/>
        <end position="57"/>
    </location>
</feature>
<evidence type="ECO:0000313" key="9">
    <source>
        <dbReference type="EMBL" id="CQR72570.1"/>
    </source>
</evidence>
<keyword evidence="6" id="KW-0408">Iron</keyword>
<dbReference type="AlphaFoldDB" id="A0A0U1KYS6"/>
<keyword evidence="4" id="KW-0004">4Fe-4S</keyword>
<comment type="cofactor">
    <cofactor evidence="1">
        <name>[4Fe-4S] cluster</name>
        <dbReference type="ChEBI" id="CHEBI:49883"/>
    </cofactor>
</comment>
<dbReference type="NCBIfam" id="NF005012">
    <property type="entry name" value="PRK06411.1"/>
    <property type="match status" value="1"/>
</dbReference>
<dbReference type="GO" id="GO:0051539">
    <property type="term" value="F:4 iron, 4 sulfur cluster binding"/>
    <property type="evidence" value="ECO:0007669"/>
    <property type="project" value="UniProtKB-KW"/>
</dbReference>
<comment type="similarity">
    <text evidence="2">Belongs to the complex I 20 kDa subunit family.</text>
</comment>
<dbReference type="GO" id="GO:0046872">
    <property type="term" value="F:metal ion binding"/>
    <property type="evidence" value="ECO:0007669"/>
    <property type="project" value="UniProtKB-KW"/>
</dbReference>
<evidence type="ECO:0000313" key="10">
    <source>
        <dbReference type="Proteomes" id="UP000049855"/>
    </source>
</evidence>
<evidence type="ECO:0000256" key="3">
    <source>
        <dbReference type="ARBA" id="ARBA00010870"/>
    </source>
</evidence>
<dbReference type="GO" id="GO:0016829">
    <property type="term" value="F:lyase activity"/>
    <property type="evidence" value="ECO:0007669"/>
    <property type="project" value="UniProtKB-KW"/>
</dbReference>
<evidence type="ECO:0000256" key="5">
    <source>
        <dbReference type="ARBA" id="ARBA00022723"/>
    </source>
</evidence>
<dbReference type="Gene3D" id="3.40.50.12280">
    <property type="match status" value="1"/>
</dbReference>
<gene>
    <name evidence="9" type="ORF">SpAn4DRAFT_3030</name>
</gene>
<dbReference type="Gene3D" id="3.30.70.20">
    <property type="match status" value="1"/>
</dbReference>
<protein>
    <submittedName>
        <fullName evidence="9">Formate hydrogenlyase subunit 7</fullName>
    </submittedName>
</protein>